<sequence>MAMRALRTPSSPSWIPPSSMESDAFEASKPDPFQNSLSNAWAGFLGAQHCTREISSIRKTVDHHIQHVDRSIASLQASSSSQQTQHAVLSTVITELKSKVDQHAAGIDEVALFRTKLSTLQDKLTQHNEDASGRAAGLSERIDALQTGLASLRSSTAQDTAAMQEQCRLALSKVDSLQAELTEAKTEKAVMAQKLAALESQVKGFAQPQSPSGLPEDLVRFLDDMFAQRHSLTKLLGRPDHNSSDRAAPIPDPAGSIVSQTQPTTQAGPVSEKPAHDSIRRSQRNQPHSIKSPETSKRKLPEPLESPPKRPCPAPPPPEDPGQAMRTLYLEFRDRYKANPPKSETAFIWEFLDSIQDPALSKHVQESLTVLLPEYIQPRRDNRPKNPHRVVRLSRGLTWRTFRGALVKIPGPS</sequence>
<comment type="caution">
    <text evidence="3">The sequence shown here is derived from an EMBL/GenBank/DDBJ whole genome shotgun (WGS) entry which is preliminary data.</text>
</comment>
<dbReference type="EMBL" id="JAZGSY010000026">
    <property type="protein sequence ID" value="KAL1843026.1"/>
    <property type="molecule type" value="Genomic_DNA"/>
</dbReference>
<evidence type="ECO:0000313" key="3">
    <source>
        <dbReference type="EMBL" id="KAL1843026.1"/>
    </source>
</evidence>
<evidence type="ECO:0000313" key="4">
    <source>
        <dbReference type="Proteomes" id="UP001583172"/>
    </source>
</evidence>
<gene>
    <name evidence="3" type="ORF">VTJ49DRAFT_3340</name>
</gene>
<dbReference type="Proteomes" id="UP001583172">
    <property type="component" value="Unassembled WGS sequence"/>
</dbReference>
<reference evidence="3 4" key="1">
    <citation type="journal article" date="2024" name="Commun. Biol.">
        <title>Comparative genomic analysis of thermophilic fungi reveals convergent evolutionary adaptations and gene losses.</title>
        <authorList>
            <person name="Steindorff A.S."/>
            <person name="Aguilar-Pontes M.V."/>
            <person name="Robinson A.J."/>
            <person name="Andreopoulos B."/>
            <person name="LaButti K."/>
            <person name="Kuo A."/>
            <person name="Mondo S."/>
            <person name="Riley R."/>
            <person name="Otillar R."/>
            <person name="Haridas S."/>
            <person name="Lipzen A."/>
            <person name="Grimwood J."/>
            <person name="Schmutz J."/>
            <person name="Clum A."/>
            <person name="Reid I.D."/>
            <person name="Moisan M.C."/>
            <person name="Butler G."/>
            <person name="Nguyen T.T.M."/>
            <person name="Dewar K."/>
            <person name="Conant G."/>
            <person name="Drula E."/>
            <person name="Henrissat B."/>
            <person name="Hansel C."/>
            <person name="Singer S."/>
            <person name="Hutchinson M.I."/>
            <person name="de Vries R.P."/>
            <person name="Natvig D.O."/>
            <person name="Powell A.J."/>
            <person name="Tsang A."/>
            <person name="Grigoriev I.V."/>
        </authorList>
    </citation>
    <scope>NUCLEOTIDE SEQUENCE [LARGE SCALE GENOMIC DNA]</scope>
    <source>
        <strain evidence="3 4">CBS 620.91</strain>
    </source>
</reference>
<accession>A0ABR3VNB3</accession>
<proteinExistence type="predicted"/>
<evidence type="ECO:0000256" key="1">
    <source>
        <dbReference type="SAM" id="Coils"/>
    </source>
</evidence>
<feature type="region of interest" description="Disordered" evidence="2">
    <location>
        <begin position="234"/>
        <end position="324"/>
    </location>
</feature>
<feature type="compositionally biased region" description="Polar residues" evidence="2">
    <location>
        <begin position="257"/>
        <end position="268"/>
    </location>
</feature>
<name>A0ABR3VNB3_HUMIN</name>
<keyword evidence="1" id="KW-0175">Coiled coil</keyword>
<evidence type="ECO:0000256" key="2">
    <source>
        <dbReference type="SAM" id="MobiDB-lite"/>
    </source>
</evidence>
<protein>
    <submittedName>
        <fullName evidence="3">Uncharacterized protein</fullName>
    </submittedName>
</protein>
<feature type="coiled-coil region" evidence="1">
    <location>
        <begin position="167"/>
        <end position="201"/>
    </location>
</feature>
<keyword evidence="4" id="KW-1185">Reference proteome</keyword>
<feature type="compositionally biased region" description="Polar residues" evidence="2">
    <location>
        <begin position="284"/>
        <end position="293"/>
    </location>
</feature>
<organism evidence="3 4">
    <name type="scientific">Humicola insolens</name>
    <name type="common">Soft-rot fungus</name>
    <dbReference type="NCBI Taxonomy" id="85995"/>
    <lineage>
        <taxon>Eukaryota</taxon>
        <taxon>Fungi</taxon>
        <taxon>Dikarya</taxon>
        <taxon>Ascomycota</taxon>
        <taxon>Pezizomycotina</taxon>
        <taxon>Sordariomycetes</taxon>
        <taxon>Sordariomycetidae</taxon>
        <taxon>Sordariales</taxon>
        <taxon>Chaetomiaceae</taxon>
        <taxon>Mycothermus</taxon>
    </lineage>
</organism>
<feature type="compositionally biased region" description="Pro residues" evidence="2">
    <location>
        <begin position="304"/>
        <end position="320"/>
    </location>
</feature>
<feature type="region of interest" description="Disordered" evidence="2">
    <location>
        <begin position="1"/>
        <end position="31"/>
    </location>
</feature>
<feature type="compositionally biased region" description="Low complexity" evidence="2">
    <location>
        <begin position="9"/>
        <end position="22"/>
    </location>
</feature>